<dbReference type="EMBL" id="LCRI01000007">
    <property type="protein sequence ID" value="KKW33041.1"/>
    <property type="molecule type" value="Genomic_DNA"/>
</dbReference>
<dbReference type="Proteomes" id="UP000034711">
    <property type="component" value="Unassembled WGS sequence"/>
</dbReference>
<gene>
    <name evidence="1" type="ORF">UY77_C0007G0014</name>
</gene>
<dbReference type="AlphaFoldDB" id="A0A0G1XQ28"/>
<name>A0A0G1XQ28_9BACT</name>
<protein>
    <submittedName>
        <fullName evidence="1">Uncharacterized protein</fullName>
    </submittedName>
</protein>
<organism evidence="1 2">
    <name type="scientific">Candidatus Uhrbacteria bacterium GW2011_GWA2_53_10</name>
    <dbReference type="NCBI Taxonomy" id="1618980"/>
    <lineage>
        <taxon>Bacteria</taxon>
        <taxon>Candidatus Uhriibacteriota</taxon>
    </lineage>
</organism>
<reference evidence="1 2" key="1">
    <citation type="journal article" date="2015" name="Nature">
        <title>rRNA introns, odd ribosomes, and small enigmatic genomes across a large radiation of phyla.</title>
        <authorList>
            <person name="Brown C.T."/>
            <person name="Hug L.A."/>
            <person name="Thomas B.C."/>
            <person name="Sharon I."/>
            <person name="Castelle C.J."/>
            <person name="Singh A."/>
            <person name="Wilkins M.J."/>
            <person name="Williams K.H."/>
            <person name="Banfield J.F."/>
        </authorList>
    </citation>
    <scope>NUCLEOTIDE SEQUENCE [LARGE SCALE GENOMIC DNA]</scope>
</reference>
<accession>A0A0G1XQ28</accession>
<proteinExistence type="predicted"/>
<evidence type="ECO:0000313" key="2">
    <source>
        <dbReference type="Proteomes" id="UP000034711"/>
    </source>
</evidence>
<comment type="caution">
    <text evidence="1">The sequence shown here is derived from an EMBL/GenBank/DDBJ whole genome shotgun (WGS) entry which is preliminary data.</text>
</comment>
<sequence length="134" mass="15208">MPNERAHLWSERLKLVSYCPLCETRSRPVEARVVGEDGETQLLHITCRKCHGSVLALVLVNRVGASSVGVVTDLIYDDVIRFRERRPVSLDDVLDMHEQLARPLSEWLDSTLKAIPERARRPRRPSGTLKSPRG</sequence>
<evidence type="ECO:0000313" key="1">
    <source>
        <dbReference type="EMBL" id="KKW33041.1"/>
    </source>
</evidence>